<dbReference type="GO" id="GO:0008300">
    <property type="term" value="P:isoprenoid catabolic process"/>
    <property type="evidence" value="ECO:0007669"/>
    <property type="project" value="TreeGrafter"/>
</dbReference>
<dbReference type="InterPro" id="IPR029045">
    <property type="entry name" value="ClpP/crotonase-like_dom_sf"/>
</dbReference>
<dbReference type="CDD" id="cd06558">
    <property type="entry name" value="crotonase-like"/>
    <property type="match status" value="1"/>
</dbReference>
<dbReference type="GO" id="GO:0016853">
    <property type="term" value="F:isomerase activity"/>
    <property type="evidence" value="ECO:0007669"/>
    <property type="project" value="UniProtKB-KW"/>
</dbReference>
<dbReference type="PANTHER" id="PTHR42964">
    <property type="entry name" value="ENOYL-COA HYDRATASE"/>
    <property type="match status" value="1"/>
</dbReference>
<reference evidence="2 3" key="1">
    <citation type="submission" date="2020-02" db="EMBL/GenBank/DDBJ databases">
        <title>Comparative genome analysis reveals the metabolism and evolution of the thermophilic archaeal genus Metallosphaera.</title>
        <authorList>
            <person name="Jiang C."/>
        </authorList>
    </citation>
    <scope>NUCLEOTIDE SEQUENCE [LARGE SCALE GENOMIC DNA]</scope>
    <source>
        <strain evidence="2 3">Ric-A</strain>
    </source>
</reference>
<accession>A0A6N0NXA9</accession>
<dbReference type="Gene3D" id="3.90.226.10">
    <property type="entry name" value="2-enoyl-CoA Hydratase, Chain A, domain 1"/>
    <property type="match status" value="1"/>
</dbReference>
<proteinExistence type="inferred from homology"/>
<keyword evidence="3" id="KW-1185">Reference proteome</keyword>
<dbReference type="OrthoDB" id="27846at2157"/>
<organism evidence="2 3">
    <name type="scientific">Metallosphaera tengchongensis</name>
    <dbReference type="NCBI Taxonomy" id="1532350"/>
    <lineage>
        <taxon>Archaea</taxon>
        <taxon>Thermoproteota</taxon>
        <taxon>Thermoprotei</taxon>
        <taxon>Sulfolobales</taxon>
        <taxon>Sulfolobaceae</taxon>
        <taxon>Metallosphaera</taxon>
    </lineage>
</organism>
<dbReference type="InterPro" id="IPR051683">
    <property type="entry name" value="Enoyl-CoA_Hydratase/Isomerase"/>
</dbReference>
<dbReference type="AlphaFoldDB" id="A0A6N0NXA9"/>
<name>A0A6N0NXA9_9CREN</name>
<comment type="similarity">
    <text evidence="1">Belongs to the enoyl-CoA hydratase/isomerase family.</text>
</comment>
<dbReference type="RefSeq" id="WP_174631045.1">
    <property type="nucleotide sequence ID" value="NZ_CP049074.1"/>
</dbReference>
<gene>
    <name evidence="2" type="ORF">GWK48_07550</name>
</gene>
<dbReference type="SUPFAM" id="SSF52096">
    <property type="entry name" value="ClpP/crotonase"/>
    <property type="match status" value="1"/>
</dbReference>
<dbReference type="GeneID" id="55641793"/>
<dbReference type="InterPro" id="IPR001753">
    <property type="entry name" value="Enoyl-CoA_hydra/iso"/>
</dbReference>
<sequence>MPQDQKVLYEENEVSVITFNRPEKLNALDEESWRLLGDFIRKANSSHSKAIVITGKGRAFSSGDDIRAMLQLKGQEDAVGFFDSLLYAVEGMIQTEKPIIAAVNGLAYGGGCEILLFMDVVIAVKSATFSIPEGKLGLIPPMAITAGVRGLGRAVSWLALTGDVVDSLRARELGLVDIVVEEDQLQSEVQRTLEKLSRIDPNSIKVMKKWIRRNSQDVRDAIRELTLLSLSSEAKRRMEKFFSTS</sequence>
<evidence type="ECO:0000313" key="3">
    <source>
        <dbReference type="Proteomes" id="UP000509301"/>
    </source>
</evidence>
<evidence type="ECO:0000256" key="1">
    <source>
        <dbReference type="ARBA" id="ARBA00005254"/>
    </source>
</evidence>
<dbReference type="Proteomes" id="UP000509301">
    <property type="component" value="Chromosome"/>
</dbReference>
<dbReference type="PANTHER" id="PTHR42964:SF1">
    <property type="entry name" value="POLYKETIDE BIOSYNTHESIS ENOYL-COA HYDRATASE PKSH-RELATED"/>
    <property type="match status" value="1"/>
</dbReference>
<protein>
    <submittedName>
        <fullName evidence="2">Enoyl-CoA hydratase/isomerase family protein</fullName>
    </submittedName>
</protein>
<keyword evidence="2" id="KW-0413">Isomerase</keyword>
<dbReference type="KEGG" id="mten:GWK48_07550"/>
<evidence type="ECO:0000313" key="2">
    <source>
        <dbReference type="EMBL" id="QKR00249.1"/>
    </source>
</evidence>
<dbReference type="EMBL" id="CP049074">
    <property type="protein sequence ID" value="QKR00249.1"/>
    <property type="molecule type" value="Genomic_DNA"/>
</dbReference>
<dbReference type="Pfam" id="PF00378">
    <property type="entry name" value="ECH_1"/>
    <property type="match status" value="1"/>
</dbReference>